<dbReference type="RefSeq" id="WP_112126506.1">
    <property type="nucleotide sequence ID" value="NZ_QMBQ01000002.1"/>
</dbReference>
<dbReference type="Gene3D" id="1.10.1220.10">
    <property type="entry name" value="Met repressor-like"/>
    <property type="match status" value="1"/>
</dbReference>
<dbReference type="GO" id="GO:0006355">
    <property type="term" value="P:regulation of DNA-templated transcription"/>
    <property type="evidence" value="ECO:0007669"/>
    <property type="project" value="InterPro"/>
</dbReference>
<dbReference type="EMBL" id="QMBQ01000002">
    <property type="protein sequence ID" value="RAZ78246.1"/>
    <property type="molecule type" value="Genomic_DNA"/>
</dbReference>
<reference evidence="2" key="1">
    <citation type="submission" date="2018-06" db="EMBL/GenBank/DDBJ databases">
        <authorList>
            <person name="Helene L.C."/>
            <person name="Dall'Agnol R."/>
            <person name="Delamuta J.R."/>
            <person name="Hungria M."/>
        </authorList>
    </citation>
    <scope>NUCLEOTIDE SEQUENCE [LARGE SCALE GENOMIC DNA]</scope>
    <source>
        <strain evidence="2">CNPSo 3140</strain>
    </source>
</reference>
<dbReference type="InterPro" id="IPR010985">
    <property type="entry name" value="Ribbon_hlx_hlx"/>
</dbReference>
<evidence type="ECO:0000313" key="2">
    <source>
        <dbReference type="Proteomes" id="UP000251956"/>
    </source>
</evidence>
<name>A0A330GZ95_9HYPH</name>
<dbReference type="OrthoDB" id="8481413at2"/>
<gene>
    <name evidence="1" type="ORF">DPM35_06580</name>
</gene>
<proteinExistence type="predicted"/>
<dbReference type="Proteomes" id="UP000251956">
    <property type="component" value="Unassembled WGS sequence"/>
</dbReference>
<dbReference type="AlphaFoldDB" id="A0A330GZ95"/>
<dbReference type="InterPro" id="IPR013321">
    <property type="entry name" value="Arc_rbn_hlx_hlx"/>
</dbReference>
<accession>A0A330GZ95</accession>
<sequence length="65" mass="7593">MSVRITVLLDEDLDARFTAHCHERGFKKSTLVARLVRDYLAKEAIPQLSDQQSNLRRKPRARDKK</sequence>
<evidence type="ECO:0000313" key="1">
    <source>
        <dbReference type="EMBL" id="RAZ78246.1"/>
    </source>
</evidence>
<protein>
    <submittedName>
        <fullName evidence="1">Uncharacterized protein</fullName>
    </submittedName>
</protein>
<organism evidence="1 2">
    <name type="scientific">Mesorhizobium atlanticum</name>
    <dbReference type="NCBI Taxonomy" id="2233532"/>
    <lineage>
        <taxon>Bacteria</taxon>
        <taxon>Pseudomonadati</taxon>
        <taxon>Pseudomonadota</taxon>
        <taxon>Alphaproteobacteria</taxon>
        <taxon>Hyphomicrobiales</taxon>
        <taxon>Phyllobacteriaceae</taxon>
        <taxon>Mesorhizobium</taxon>
    </lineage>
</organism>
<comment type="caution">
    <text evidence="1">The sequence shown here is derived from an EMBL/GenBank/DDBJ whole genome shotgun (WGS) entry which is preliminary data.</text>
</comment>
<keyword evidence="2" id="KW-1185">Reference proteome</keyword>
<reference evidence="1 2" key="2">
    <citation type="submission" date="2018-07" db="EMBL/GenBank/DDBJ databases">
        <title>Diversity of Mesorhizobium strains in Brazil.</title>
        <authorList>
            <person name="Helene L.C.F."/>
            <person name="Dall'Agnol R."/>
            <person name="Delamuta J.R.M."/>
            <person name="Hungria M."/>
        </authorList>
    </citation>
    <scope>NUCLEOTIDE SEQUENCE [LARGE SCALE GENOMIC DNA]</scope>
    <source>
        <strain evidence="1 2">CNPSo 3140</strain>
    </source>
</reference>
<dbReference type="SUPFAM" id="SSF47598">
    <property type="entry name" value="Ribbon-helix-helix"/>
    <property type="match status" value="1"/>
</dbReference>